<proteinExistence type="predicted"/>
<organism evidence="3 4">
    <name type="scientific">Folsomia candida</name>
    <name type="common">Springtail</name>
    <dbReference type="NCBI Taxonomy" id="158441"/>
    <lineage>
        <taxon>Eukaryota</taxon>
        <taxon>Metazoa</taxon>
        <taxon>Ecdysozoa</taxon>
        <taxon>Arthropoda</taxon>
        <taxon>Hexapoda</taxon>
        <taxon>Collembola</taxon>
        <taxon>Entomobryomorpha</taxon>
        <taxon>Isotomoidea</taxon>
        <taxon>Isotomidae</taxon>
        <taxon>Proisotominae</taxon>
        <taxon>Folsomia</taxon>
    </lineage>
</organism>
<evidence type="ECO:0000313" key="3">
    <source>
        <dbReference type="EMBL" id="OXA56151.1"/>
    </source>
</evidence>
<gene>
    <name evidence="3" type="ORF">Fcan01_09932</name>
</gene>
<keyword evidence="2" id="KW-0732">Signal</keyword>
<accession>A0A226EHF2</accession>
<keyword evidence="1" id="KW-1133">Transmembrane helix</keyword>
<evidence type="ECO:0000256" key="2">
    <source>
        <dbReference type="SAM" id="SignalP"/>
    </source>
</evidence>
<protein>
    <submittedName>
        <fullName evidence="3">Uncharacterized protein</fullName>
    </submittedName>
</protein>
<sequence length="238" mass="26111">MTLRLIFCPILAIIFAQTSAFPSRMDTSVTDFNDGLADYEGGEGNAMETRLENPSPNNCSQNIVTNDGLSPPEIIPNCNSPKDVDSTKGDLAYSGVHFVVCGIVLVFFVVLFSMIFTQFCMVSCSKTNCGEQRNKIPLKKKTNNFKNFPSSNFGLLDSDGNNESCSAMFLVPTRRQPPKISPPSKMGDAFAPRVNQKTKFAEHETNPRGPQQSLFTVIHVKDPSVSFILPPDTTSTRA</sequence>
<keyword evidence="4" id="KW-1185">Reference proteome</keyword>
<feature type="chain" id="PRO_5013393566" evidence="2">
    <location>
        <begin position="21"/>
        <end position="238"/>
    </location>
</feature>
<keyword evidence="1" id="KW-0812">Transmembrane</keyword>
<reference evidence="3 4" key="1">
    <citation type="submission" date="2015-12" db="EMBL/GenBank/DDBJ databases">
        <title>The genome of Folsomia candida.</title>
        <authorList>
            <person name="Faddeeva A."/>
            <person name="Derks M.F."/>
            <person name="Anvar Y."/>
            <person name="Smit S."/>
            <person name="Van Straalen N."/>
            <person name="Roelofs D."/>
        </authorList>
    </citation>
    <scope>NUCLEOTIDE SEQUENCE [LARGE SCALE GENOMIC DNA]</scope>
    <source>
        <strain evidence="3 4">VU population</strain>
        <tissue evidence="3">Whole body</tissue>
    </source>
</reference>
<keyword evidence="1" id="KW-0472">Membrane</keyword>
<feature type="transmembrane region" description="Helical" evidence="1">
    <location>
        <begin position="91"/>
        <end position="116"/>
    </location>
</feature>
<dbReference type="EMBL" id="LNIX01000004">
    <property type="protein sequence ID" value="OXA56151.1"/>
    <property type="molecule type" value="Genomic_DNA"/>
</dbReference>
<evidence type="ECO:0000256" key="1">
    <source>
        <dbReference type="SAM" id="Phobius"/>
    </source>
</evidence>
<evidence type="ECO:0000313" key="4">
    <source>
        <dbReference type="Proteomes" id="UP000198287"/>
    </source>
</evidence>
<dbReference type="Proteomes" id="UP000198287">
    <property type="component" value="Unassembled WGS sequence"/>
</dbReference>
<comment type="caution">
    <text evidence="3">The sequence shown here is derived from an EMBL/GenBank/DDBJ whole genome shotgun (WGS) entry which is preliminary data.</text>
</comment>
<feature type="signal peptide" evidence="2">
    <location>
        <begin position="1"/>
        <end position="20"/>
    </location>
</feature>
<name>A0A226EHF2_FOLCA</name>
<dbReference type="AlphaFoldDB" id="A0A226EHF2"/>